<dbReference type="EMBL" id="LPXO01000011">
    <property type="protein sequence ID" value="KUF09757.1"/>
    <property type="molecule type" value="Genomic_DNA"/>
</dbReference>
<protein>
    <recommendedName>
        <fullName evidence="3">PilZ domain-containing protein</fullName>
    </recommendedName>
</protein>
<evidence type="ECO:0000313" key="2">
    <source>
        <dbReference type="Proteomes" id="UP000054396"/>
    </source>
</evidence>
<evidence type="ECO:0000313" key="1">
    <source>
        <dbReference type="EMBL" id="KUF09757.1"/>
    </source>
</evidence>
<organism evidence="1 2">
    <name type="scientific">Pseudoponticoccus marisrubri</name>
    <dbReference type="NCBI Taxonomy" id="1685382"/>
    <lineage>
        <taxon>Bacteria</taxon>
        <taxon>Pseudomonadati</taxon>
        <taxon>Pseudomonadota</taxon>
        <taxon>Alphaproteobacteria</taxon>
        <taxon>Rhodobacterales</taxon>
        <taxon>Roseobacteraceae</taxon>
        <taxon>Pseudoponticoccus</taxon>
    </lineage>
</organism>
<dbReference type="AlphaFoldDB" id="A0A0W7WGN6"/>
<sequence>MKYRAQRWPSAWALAVDTPSGRVAVQVRNVSESGLLYRGDLGCQPGTRVAVEVLHQALPADVTRLTGQGGALGFVQPVSAVQLGVLRQYRDAVPGMG</sequence>
<comment type="caution">
    <text evidence="1">The sequence shown here is derived from an EMBL/GenBank/DDBJ whole genome shotgun (WGS) entry which is preliminary data.</text>
</comment>
<evidence type="ECO:0008006" key="3">
    <source>
        <dbReference type="Google" id="ProtNLM"/>
    </source>
</evidence>
<dbReference type="Proteomes" id="UP000054396">
    <property type="component" value="Unassembled WGS sequence"/>
</dbReference>
<dbReference type="OrthoDB" id="7874044at2"/>
<keyword evidence="2" id="KW-1185">Reference proteome</keyword>
<proteinExistence type="predicted"/>
<gene>
    <name evidence="1" type="ORF">AVJ23_16535</name>
</gene>
<reference evidence="1 2" key="1">
    <citation type="submission" date="2015-12" db="EMBL/GenBank/DDBJ databases">
        <authorList>
            <person name="Shamseldin A."/>
            <person name="Moawad H."/>
            <person name="Abd El-Rahim W.M."/>
            <person name="Sadowsky M.J."/>
        </authorList>
    </citation>
    <scope>NUCLEOTIDE SEQUENCE [LARGE SCALE GENOMIC DNA]</scope>
    <source>
        <strain evidence="1 2">SJ5A-1</strain>
    </source>
</reference>
<accession>A0A0W7WGN6</accession>
<dbReference type="RefSeq" id="WP_058863321.1">
    <property type="nucleotide sequence ID" value="NZ_LPXO01000011.1"/>
</dbReference>
<name>A0A0W7WGN6_9RHOB</name>
<dbReference type="STRING" id="1685382.AVJ23_16535"/>